<proteinExistence type="predicted"/>
<dbReference type="RefSeq" id="WP_378063179.1">
    <property type="nucleotide sequence ID" value="NZ_JBHSXS010000004.1"/>
</dbReference>
<sequence length="204" mass="22114">MAGLFDLPVWTLENPQRPREYVITGPQGELLANVARVPTAPPAQGGNVPYANPHAAADESRVLVRVAGQDDVPIFFVDRVGDPMMGTPQLSIVAPDGSLIGHMVVKSSGVKGIFKFMASGGDVTANRTICDAHNQEIYTITSSMRDHVVNDAQGNELAQIEITQSPAREKARRLTLKQRYQFQDPMRTLIAASPLVLDLTTPLT</sequence>
<protein>
    <submittedName>
        <fullName evidence="1">Uncharacterized protein</fullName>
    </submittedName>
</protein>
<gene>
    <name evidence="1" type="ORF">ACFQKB_09990</name>
</gene>
<keyword evidence="2" id="KW-1185">Reference proteome</keyword>
<organism evidence="1 2">
    <name type="scientific">Actinomadura yumaensis</name>
    <dbReference type="NCBI Taxonomy" id="111807"/>
    <lineage>
        <taxon>Bacteria</taxon>
        <taxon>Bacillati</taxon>
        <taxon>Actinomycetota</taxon>
        <taxon>Actinomycetes</taxon>
        <taxon>Streptosporangiales</taxon>
        <taxon>Thermomonosporaceae</taxon>
        <taxon>Actinomadura</taxon>
    </lineage>
</organism>
<accession>A0ABW2CF13</accession>
<comment type="caution">
    <text evidence="1">The sequence shown here is derived from an EMBL/GenBank/DDBJ whole genome shotgun (WGS) entry which is preliminary data.</text>
</comment>
<dbReference type="EMBL" id="JBHSXS010000004">
    <property type="protein sequence ID" value="MFC6880094.1"/>
    <property type="molecule type" value="Genomic_DNA"/>
</dbReference>
<evidence type="ECO:0000313" key="1">
    <source>
        <dbReference type="EMBL" id="MFC6880094.1"/>
    </source>
</evidence>
<name>A0ABW2CF13_9ACTN</name>
<reference evidence="2" key="1">
    <citation type="journal article" date="2019" name="Int. J. Syst. Evol. Microbiol.">
        <title>The Global Catalogue of Microorganisms (GCM) 10K type strain sequencing project: providing services to taxonomists for standard genome sequencing and annotation.</title>
        <authorList>
            <consortium name="The Broad Institute Genomics Platform"/>
            <consortium name="The Broad Institute Genome Sequencing Center for Infectious Disease"/>
            <person name="Wu L."/>
            <person name="Ma J."/>
        </authorList>
    </citation>
    <scope>NUCLEOTIDE SEQUENCE [LARGE SCALE GENOMIC DNA]</scope>
    <source>
        <strain evidence="2">JCM 3369</strain>
    </source>
</reference>
<dbReference type="Proteomes" id="UP001596380">
    <property type="component" value="Unassembled WGS sequence"/>
</dbReference>
<evidence type="ECO:0000313" key="2">
    <source>
        <dbReference type="Proteomes" id="UP001596380"/>
    </source>
</evidence>